<dbReference type="EMBL" id="VSSQ01089952">
    <property type="protein sequence ID" value="MPN36038.1"/>
    <property type="molecule type" value="Genomic_DNA"/>
</dbReference>
<gene>
    <name evidence="1" type="ORF">SDC9_183543</name>
</gene>
<reference evidence="1" key="1">
    <citation type="submission" date="2019-08" db="EMBL/GenBank/DDBJ databases">
        <authorList>
            <person name="Kucharzyk K."/>
            <person name="Murdoch R.W."/>
            <person name="Higgins S."/>
            <person name="Loffler F."/>
        </authorList>
    </citation>
    <scope>NUCLEOTIDE SEQUENCE</scope>
</reference>
<protein>
    <submittedName>
        <fullName evidence="1">Uncharacterized protein</fullName>
    </submittedName>
</protein>
<accession>A0A645HAI6</accession>
<sequence>MPGHQPGLRLALVQDGGRDDQLEGAAERKAFIAPVLECLARGRVDQGHADAALGARFQRGEFLRQRGGLGGRPGGK</sequence>
<comment type="caution">
    <text evidence="1">The sequence shown here is derived from an EMBL/GenBank/DDBJ whole genome shotgun (WGS) entry which is preliminary data.</text>
</comment>
<proteinExistence type="predicted"/>
<name>A0A645HAI6_9ZZZZ</name>
<organism evidence="1">
    <name type="scientific">bioreactor metagenome</name>
    <dbReference type="NCBI Taxonomy" id="1076179"/>
    <lineage>
        <taxon>unclassified sequences</taxon>
        <taxon>metagenomes</taxon>
        <taxon>ecological metagenomes</taxon>
    </lineage>
</organism>
<dbReference type="AlphaFoldDB" id="A0A645HAI6"/>
<evidence type="ECO:0000313" key="1">
    <source>
        <dbReference type="EMBL" id="MPN36038.1"/>
    </source>
</evidence>